<proteinExistence type="predicted"/>
<name>A0A6N2SFG5_9BACT</name>
<feature type="coiled-coil region" evidence="1">
    <location>
        <begin position="355"/>
        <end position="382"/>
    </location>
</feature>
<feature type="domain" description="Tape measure protein N-terminal" evidence="2">
    <location>
        <begin position="61"/>
        <end position="249"/>
    </location>
</feature>
<evidence type="ECO:0000256" key="1">
    <source>
        <dbReference type="SAM" id="Coils"/>
    </source>
</evidence>
<evidence type="ECO:0000259" key="2">
    <source>
        <dbReference type="Pfam" id="PF20155"/>
    </source>
</evidence>
<evidence type="ECO:0000313" key="3">
    <source>
        <dbReference type="EMBL" id="VYS90475.1"/>
    </source>
</evidence>
<protein>
    <recommendedName>
        <fullName evidence="2">Tape measure protein N-terminal domain-containing protein</fullName>
    </recommendedName>
</protein>
<dbReference type="InterPro" id="IPR013491">
    <property type="entry name" value="Tape_meas_N"/>
</dbReference>
<dbReference type="EMBL" id="CACRSK010000002">
    <property type="protein sequence ID" value="VYS90475.1"/>
    <property type="molecule type" value="Genomic_DNA"/>
</dbReference>
<dbReference type="Pfam" id="PF20155">
    <property type="entry name" value="TMP_3"/>
    <property type="match status" value="1"/>
</dbReference>
<sequence>MKNLNIKISVDSANANSNVDKLSKSFKNLKDRVDFGAHLSQFAAGLSALSGSIAGVIDRSFELADSYKSLVARVNLVSATNDEFIAGMREIYNISQSTASGFESTAGLYTSLKTATQNLAISQRDLLGVTKTINQTLTISGASASASSAALIQLSQAFASGVLRGEELNSILEQSPRLARAIADGMGVTVGALRDLGAQGKLTAEEVFNALASQGQAIDSEFSKMPLTISNARVKISNSLLSLVGDLDKVSGASSGVASSLDYFSNWIDRNKSKIIEFGSDTYKSFQLIGSSLILVVNAVRESFLSAVTLVASGVKNLSDSINKTINSILEKVEIAINSFNKFIGVGEISLGRVDVGANINLDALEAELDNARKKTDEIFKSIKTQVADIAKDSTAEVNKELDKIKVNDIKNKVDNSKAPIKAPLRGAKTKLKDPKKEYLDRLNKQIAYYDAIDDLENKRLKQREKRSFELKELGLNDLQIAENLAKEEQKIKIEKDLEYLRFKERYYELLGDKVKASNYRLKGREIEMRRDGYSNSEISDTLYGKDARDQNYENLNSSMGYDLGISNQFQNRLNALDEFQAMEAARIEAHYASLENTEANHRAKQLELDRMQMQYRMGITGAGFDGLANLAKMFYDASGGKNKAALRAYQAMMVGKAIVNTYTAATNAYATAGNPILGAALAAIAIAQGMAQVAMIKAQKFHTGGLVGGGLGRDEVPAILQTGEYVLSRRDVANLKDNSKNESNDGVVIVNTLDSAVFEQWANSRNGKRVIKNVISGE</sequence>
<dbReference type="NCBIfam" id="TIGR02675">
    <property type="entry name" value="tape_meas_nterm"/>
    <property type="match status" value="1"/>
</dbReference>
<organism evidence="3">
    <name type="scientific">Campylobacter ureolyticus</name>
    <dbReference type="NCBI Taxonomy" id="827"/>
    <lineage>
        <taxon>Bacteria</taxon>
        <taxon>Pseudomonadati</taxon>
        <taxon>Campylobacterota</taxon>
        <taxon>Epsilonproteobacteria</taxon>
        <taxon>Campylobacterales</taxon>
        <taxon>Campylobacteraceae</taxon>
        <taxon>Campylobacter</taxon>
    </lineage>
</organism>
<dbReference type="AlphaFoldDB" id="A0A6N2SFG5"/>
<accession>A0A6N2SFG5</accession>
<keyword evidence="1" id="KW-0175">Coiled coil</keyword>
<reference evidence="3" key="1">
    <citation type="submission" date="2019-11" db="EMBL/GenBank/DDBJ databases">
        <authorList>
            <person name="Feng L."/>
        </authorList>
    </citation>
    <scope>NUCLEOTIDE SEQUENCE</scope>
    <source>
        <strain evidence="3">CUreolyticusLFYP111</strain>
    </source>
</reference>
<gene>
    <name evidence="3" type="ORF">CULFYP111_00827</name>
</gene>
<dbReference type="RefSeq" id="WP_156847217.1">
    <property type="nucleotide sequence ID" value="NZ_CACRSK010000002.1"/>
</dbReference>